<dbReference type="NCBIfam" id="TIGR01643">
    <property type="entry name" value="YD_repeat_2x"/>
    <property type="match status" value="4"/>
</dbReference>
<dbReference type="PANTHER" id="PTHR32305">
    <property type="match status" value="1"/>
</dbReference>
<dbReference type="EMBL" id="CP063231">
    <property type="protein sequence ID" value="URL59940.1"/>
    <property type="molecule type" value="Genomic_DNA"/>
</dbReference>
<dbReference type="PANTHER" id="PTHR32305:SF15">
    <property type="entry name" value="PROTEIN RHSA-RELATED"/>
    <property type="match status" value="1"/>
</dbReference>
<dbReference type="InterPro" id="IPR006530">
    <property type="entry name" value="YD"/>
</dbReference>
<protein>
    <submittedName>
        <fullName evidence="3">RHS repeat-associated core domain-containing protein</fullName>
    </submittedName>
</protein>
<evidence type="ECO:0000313" key="4">
    <source>
        <dbReference type="Proteomes" id="UP001056681"/>
    </source>
</evidence>
<dbReference type="Gene3D" id="2.180.10.10">
    <property type="entry name" value="RHS repeat-associated core"/>
    <property type="match status" value="3"/>
</dbReference>
<organism evidence="3 4">
    <name type="scientific">Luteibacter flocculans</name>
    <dbReference type="NCBI Taxonomy" id="2780091"/>
    <lineage>
        <taxon>Bacteria</taxon>
        <taxon>Pseudomonadati</taxon>
        <taxon>Pseudomonadota</taxon>
        <taxon>Gammaproteobacteria</taxon>
        <taxon>Lysobacterales</taxon>
        <taxon>Rhodanobacteraceae</taxon>
        <taxon>Luteibacter</taxon>
    </lineage>
</organism>
<dbReference type="InterPro" id="IPR050708">
    <property type="entry name" value="T6SS_VgrG/RHS"/>
</dbReference>
<dbReference type="Proteomes" id="UP001056681">
    <property type="component" value="Chromosome"/>
</dbReference>
<evidence type="ECO:0000256" key="1">
    <source>
        <dbReference type="ARBA" id="ARBA00022737"/>
    </source>
</evidence>
<dbReference type="InterPro" id="IPR056823">
    <property type="entry name" value="TEN-like_YD-shell"/>
</dbReference>
<dbReference type="InterPro" id="IPR022385">
    <property type="entry name" value="Rhs_assc_core"/>
</dbReference>
<sequence>MTGPLGAATVVQYVTWSGHALISQSSQPCGPWCEQPWVSASFDNNGNRKSVTDFNGNTTKTTYDTHNLLTQQVDASGSSQQRTIDTTWDSVARVPLTRTTKDKSGTIVQSQSWTYNDRHQVIAACDVDPSVSAAYVCGSQANAPAGISQTRYTYCDAVDSTQCPHVGLVLSVDGPRTDVADVVTNRYYLTTDESGCGTFAGPCQHAGDLYTVTDALGHSSAIVAYDKAGRAVRRRDVRGVIKDIVYNNRGWITQFIVRANGDGTSSADDATTTLDYDATGLLHKVTDPDGVALTYAYDDAHRLVDIEDGAGNHLHYTLDAAGDHVQEEIRDASGTVTWSLSKTYNALGQLVRVVDGRGQVVFDASATGDYDPAGNLVHSKDANGVQQSDTFDALNRLASSVADYKGTNASTANTTNTFTLDALDRLTAVKDPGGLITTYGFDGLGHPTSLTSPDTGHSSGTVDIAGNTLSRTDAKGNAATYAYDALSRRTATTYADPILNVAYHYDEANTVTGCASSYPVGRLTRIVEAAVTTTYCYDNQGRVTEKRQAQGDLIDTIDYAYTKAGRLSLVHMPSGTLVVYARNALGEISGITATPQNGTATSMVSGASYLPFGPVLSYTLGNGHVVTRAYDANYQPTDISSATFNAHYDRDAANQIVGFGDSATAGASETYAYDALRRLTAVQSATFNESYTYNKTGDRLSKTSAGVHAQATGAYTYQSGTHWLSTVGGGQPTVLDANGSVTQSQSGSTAYTFLYDGRGRLTEVQSQGSPIADFTYNALDQRVYKSGYLGLKSRFVYDEAGQLVGDYGSLHRDYIWMDNLPVGSLDDTVAVFVVADGMGTPRRADVGDGAGSYWEWLPTKNPFGEGASNSGGYLFNLRFPGQYADTESPLIYNGHRYYDAATGRFIQSDPIGLSGGTSTYAYVGSHPLSSVDPTGLEEEERDEMSEWERERLRAIFNPTQGPNLAGGSALQANYEAEIANGQCPSVPEFGPLRPGESEAQRRLEFQDGYLSGSGGRWGNSSTRAQNVELRQQFEEMGFDPVYGGGFKSEERIAGSGPNGQGTRYVDITMEYTSAEDPLSAPIRLRIQTVSTHSDGVTATPGEVSAAKDIQAKYPNDILMMVPKGAK</sequence>
<reference evidence="3" key="1">
    <citation type="submission" date="2020-10" db="EMBL/GenBank/DDBJ databases">
        <title>Whole-genome sequence of Luteibacter sp. EIF3.</title>
        <authorList>
            <person name="Friedrich I."/>
            <person name="Hertel R."/>
            <person name="Daniel R."/>
        </authorList>
    </citation>
    <scope>NUCLEOTIDE SEQUENCE</scope>
    <source>
        <strain evidence="3">EIF3</strain>
    </source>
</reference>
<name>A0ABY4T9B3_9GAMM</name>
<gene>
    <name evidence="3" type="ORF">IM816_07605</name>
</gene>
<dbReference type="NCBIfam" id="TIGR03696">
    <property type="entry name" value="Rhs_assc_core"/>
    <property type="match status" value="1"/>
</dbReference>
<feature type="domain" description="Teneurin-like YD-shell" evidence="2">
    <location>
        <begin position="665"/>
        <end position="909"/>
    </location>
</feature>
<dbReference type="InterPro" id="IPR031325">
    <property type="entry name" value="RHS_repeat"/>
</dbReference>
<accession>A0ABY4T9B3</accession>
<evidence type="ECO:0000259" key="2">
    <source>
        <dbReference type="Pfam" id="PF25023"/>
    </source>
</evidence>
<keyword evidence="4" id="KW-1185">Reference proteome</keyword>
<evidence type="ECO:0000313" key="3">
    <source>
        <dbReference type="EMBL" id="URL59940.1"/>
    </source>
</evidence>
<proteinExistence type="predicted"/>
<keyword evidence="1" id="KW-0677">Repeat</keyword>
<dbReference type="Pfam" id="PF25023">
    <property type="entry name" value="TEN_YD-shell"/>
    <property type="match status" value="1"/>
</dbReference>
<dbReference type="Pfam" id="PF05593">
    <property type="entry name" value="RHS_repeat"/>
    <property type="match status" value="3"/>
</dbReference>